<evidence type="ECO:0000313" key="6">
    <source>
        <dbReference type="Proteomes" id="UP000220251"/>
    </source>
</evidence>
<keyword evidence="5" id="KW-0808">Transferase</keyword>
<dbReference type="GO" id="GO:0006412">
    <property type="term" value="P:translation"/>
    <property type="evidence" value="ECO:0007669"/>
    <property type="project" value="InterPro"/>
</dbReference>
<sequence length="319" mass="35477">MHLPRPLQLAIEKAADTAQFKQLSTAREELTRRYQQPAKGQFMTTKAERLSYLISRMPATFAAVSKALESIRERANLSIRSLADLGAGPGTASWAFAEYFPELEEFNPVEMDRELQLIGKQLAQSSDREGLRRAVWQESNLEKVESLPPADAVVFSYSVGELKQEILLPLIDRAWESAGQLLLIVEPGTPAGFERIRSIRQHLIDKGAFLIAPCPHPGACPMTGSDWCHFAARVERSSLHRRIKGGTMGFEDEKFSYVAAVKQSVILPGSRILAGPEIHSGHVTLKLCTLEGLKRETISKKRGELYKLARKAEWGSSLP</sequence>
<dbReference type="OrthoDB" id="9799639at2"/>
<dbReference type="EMBL" id="CWGJ01000011">
    <property type="protein sequence ID" value="CRX38221.1"/>
    <property type="molecule type" value="Genomic_DNA"/>
</dbReference>
<evidence type="ECO:0000256" key="1">
    <source>
        <dbReference type="ARBA" id="ARBA00022723"/>
    </source>
</evidence>
<keyword evidence="6" id="KW-1185">Reference proteome</keyword>
<dbReference type="Proteomes" id="UP000220251">
    <property type="component" value="Unassembled WGS sequence"/>
</dbReference>
<dbReference type="GO" id="GO:0032259">
    <property type="term" value="P:methylation"/>
    <property type="evidence" value="ECO:0007669"/>
    <property type="project" value="UniProtKB-KW"/>
</dbReference>
<evidence type="ECO:0000256" key="2">
    <source>
        <dbReference type="ARBA" id="ARBA00022946"/>
    </source>
</evidence>
<accession>A0A0H5DP20</accession>
<dbReference type="InterPro" id="IPR052571">
    <property type="entry name" value="Mt_RNA_Methyltransferase"/>
</dbReference>
<dbReference type="RefSeq" id="WP_098038070.1">
    <property type="nucleotide sequence ID" value="NZ_CWGJ01000011.1"/>
</dbReference>
<dbReference type="GO" id="GO:0051536">
    <property type="term" value="F:iron-sulfur cluster binding"/>
    <property type="evidence" value="ECO:0007669"/>
    <property type="project" value="UniProtKB-KW"/>
</dbReference>
<dbReference type="GO" id="GO:0046872">
    <property type="term" value="F:metal ion binding"/>
    <property type="evidence" value="ECO:0007669"/>
    <property type="project" value="UniProtKB-KW"/>
</dbReference>
<proteinExistence type="predicted"/>
<dbReference type="PANTHER" id="PTHR13184">
    <property type="entry name" value="37S RIBOSOMAL PROTEIN S22"/>
    <property type="match status" value="1"/>
</dbReference>
<reference evidence="6" key="1">
    <citation type="submission" date="2015-06" db="EMBL/GenBank/DDBJ databases">
        <authorList>
            <person name="Bertelli C."/>
        </authorList>
    </citation>
    <scope>NUCLEOTIDE SEQUENCE [LARGE SCALE GENOMIC DNA]</scope>
    <source>
        <strain evidence="6">CRIB-30</strain>
    </source>
</reference>
<organism evidence="5 6">
    <name type="scientific">Estrella lausannensis</name>
    <dbReference type="NCBI Taxonomy" id="483423"/>
    <lineage>
        <taxon>Bacteria</taxon>
        <taxon>Pseudomonadati</taxon>
        <taxon>Chlamydiota</taxon>
        <taxon>Chlamydiia</taxon>
        <taxon>Parachlamydiales</taxon>
        <taxon>Candidatus Criblamydiaceae</taxon>
        <taxon>Estrella</taxon>
    </lineage>
</organism>
<dbReference type="GO" id="GO:0008168">
    <property type="term" value="F:methyltransferase activity"/>
    <property type="evidence" value="ECO:0007669"/>
    <property type="project" value="UniProtKB-KW"/>
</dbReference>
<keyword evidence="4" id="KW-0411">Iron-sulfur</keyword>
<dbReference type="InterPro" id="IPR015324">
    <property type="entry name" value="Ribosomal_Rsm22-like"/>
</dbReference>
<keyword evidence="1" id="KW-0479">Metal-binding</keyword>
<evidence type="ECO:0000256" key="4">
    <source>
        <dbReference type="ARBA" id="ARBA00023014"/>
    </source>
</evidence>
<dbReference type="InterPro" id="IPR029063">
    <property type="entry name" value="SAM-dependent_MTases_sf"/>
</dbReference>
<protein>
    <submittedName>
        <fullName evidence="5">Methyltransferase, Rsm22 family</fullName>
    </submittedName>
</protein>
<dbReference type="AlphaFoldDB" id="A0A0H5DP20"/>
<dbReference type="GO" id="GO:0015935">
    <property type="term" value="C:small ribosomal subunit"/>
    <property type="evidence" value="ECO:0007669"/>
    <property type="project" value="TreeGrafter"/>
</dbReference>
<name>A0A0H5DP20_9BACT</name>
<dbReference type="Gene3D" id="3.40.50.150">
    <property type="entry name" value="Vaccinia Virus protein VP39"/>
    <property type="match status" value="1"/>
</dbReference>
<keyword evidence="2" id="KW-0809">Transit peptide</keyword>
<keyword evidence="3" id="KW-0408">Iron</keyword>
<gene>
    <name evidence="5" type="ORF">ELAC_0872</name>
</gene>
<dbReference type="Pfam" id="PF09243">
    <property type="entry name" value="Rsm22"/>
    <property type="match status" value="1"/>
</dbReference>
<keyword evidence="5" id="KW-0489">Methyltransferase</keyword>
<evidence type="ECO:0000313" key="5">
    <source>
        <dbReference type="EMBL" id="CRX38221.1"/>
    </source>
</evidence>
<evidence type="ECO:0000256" key="3">
    <source>
        <dbReference type="ARBA" id="ARBA00023004"/>
    </source>
</evidence>
<dbReference type="SUPFAM" id="SSF53335">
    <property type="entry name" value="S-adenosyl-L-methionine-dependent methyltransferases"/>
    <property type="match status" value="1"/>
</dbReference>
<dbReference type="GO" id="GO:0003735">
    <property type="term" value="F:structural constituent of ribosome"/>
    <property type="evidence" value="ECO:0007669"/>
    <property type="project" value="TreeGrafter"/>
</dbReference>
<dbReference type="PANTHER" id="PTHR13184:SF5">
    <property type="entry name" value="METHYLTRANSFERASE-LIKE PROTEIN 17, MITOCHONDRIAL"/>
    <property type="match status" value="1"/>
</dbReference>